<name>A0A1C3YVC4_9ENTR</name>
<accession>A0A1C3YVC4</accession>
<protein>
    <recommendedName>
        <fullName evidence="3">WavE lipopolysaccharide synthesis</fullName>
    </recommendedName>
</protein>
<dbReference type="OrthoDB" id="6673401at2"/>
<dbReference type="Proteomes" id="UP000198975">
    <property type="component" value="Unassembled WGS sequence"/>
</dbReference>
<evidence type="ECO:0008006" key="3">
    <source>
        <dbReference type="Google" id="ProtNLM"/>
    </source>
</evidence>
<organism evidence="1 2">
    <name type="scientific">Kosakonia oryzendophytica</name>
    <dbReference type="NCBI Taxonomy" id="1005665"/>
    <lineage>
        <taxon>Bacteria</taxon>
        <taxon>Pseudomonadati</taxon>
        <taxon>Pseudomonadota</taxon>
        <taxon>Gammaproteobacteria</taxon>
        <taxon>Enterobacterales</taxon>
        <taxon>Enterobacteriaceae</taxon>
        <taxon>Kosakonia</taxon>
    </lineage>
</organism>
<evidence type="ECO:0000313" key="1">
    <source>
        <dbReference type="EMBL" id="SCB74047.1"/>
    </source>
</evidence>
<keyword evidence="2" id="KW-1185">Reference proteome</keyword>
<proteinExistence type="predicted"/>
<reference evidence="2" key="1">
    <citation type="submission" date="2016-08" db="EMBL/GenBank/DDBJ databases">
        <authorList>
            <person name="Varghese N."/>
            <person name="Submissions Spin"/>
        </authorList>
    </citation>
    <scope>NUCLEOTIDE SEQUENCE [LARGE SCALE GENOMIC DNA]</scope>
    <source>
        <strain evidence="2">REICA_082</strain>
    </source>
</reference>
<dbReference type="RefSeq" id="WP_061494106.1">
    <property type="nucleotide sequence ID" value="NZ_CP115659.1"/>
</dbReference>
<dbReference type="AlphaFoldDB" id="A0A1C3YVC4"/>
<gene>
    <name evidence="1" type="ORF">GA0061071_101172</name>
</gene>
<evidence type="ECO:0000313" key="2">
    <source>
        <dbReference type="Proteomes" id="UP000198975"/>
    </source>
</evidence>
<sequence>MAVSVVICGLVRSQEKLLTKLKNYFDWRDQGRVDEIIYSTWINELDNYPGLRKELESKNVRIIEVEEPRLVLKGGHQLHQMLAFYYGLSALKNQDQFVLKTRVDLADNHASMLHEFEHGTPVTNDFANVGLKNRILVEYAQTLYPFLCGDAQFFGHINDLKKLVNLSAEMELLYNRLAVEQTFFFNPFREQALFKQHFYWNLPHISEIADRRSEQINDVVSNTSISRAVQGWWIVLDSYFKIGWGPTLETTADVSCMKDAFTYSGHDKLIGDDSSDVIVNQSFITSLVSMFTEEQIKAIRDDISNHDNYDMFAVPKDVFDDYQRFSRKFSDLPSPKAVCEQSNKWVISGATQHFFVKDVNDTASRRYHEQITALRRENEILRKTQNVNFTHSLTHRILNKHLSRKTIDFLKYNCPRLTDIYARYFMRKRDK</sequence>
<dbReference type="EMBL" id="FMAY01000001">
    <property type="protein sequence ID" value="SCB74047.1"/>
    <property type="molecule type" value="Genomic_DNA"/>
</dbReference>